<gene>
    <name evidence="2" type="primary">PGBD1</name>
    <name evidence="2" type="ORF">T4D_18</name>
</gene>
<proteinExistence type="predicted"/>
<dbReference type="InterPro" id="IPR029526">
    <property type="entry name" value="PGBD"/>
</dbReference>
<dbReference type="EMBL" id="JYDT01000002">
    <property type="protein sequence ID" value="KRY93449.1"/>
    <property type="molecule type" value="Genomic_DNA"/>
</dbReference>
<accession>A0A0V1G582</accession>
<dbReference type="Proteomes" id="UP000054995">
    <property type="component" value="Unassembled WGS sequence"/>
</dbReference>
<organism evidence="2 3">
    <name type="scientific">Trichinella pseudospiralis</name>
    <name type="common">Parasitic roundworm</name>
    <dbReference type="NCBI Taxonomy" id="6337"/>
    <lineage>
        <taxon>Eukaryota</taxon>
        <taxon>Metazoa</taxon>
        <taxon>Ecdysozoa</taxon>
        <taxon>Nematoda</taxon>
        <taxon>Enoplea</taxon>
        <taxon>Dorylaimia</taxon>
        <taxon>Trichinellida</taxon>
        <taxon>Trichinellidae</taxon>
        <taxon>Trichinella</taxon>
    </lineage>
</organism>
<protein>
    <submittedName>
        <fullName evidence="2">PiggyBac transposable element-derived protein 1</fullName>
    </submittedName>
</protein>
<evidence type="ECO:0000259" key="1">
    <source>
        <dbReference type="Pfam" id="PF13843"/>
    </source>
</evidence>
<comment type="caution">
    <text evidence="2">The sequence shown here is derived from an EMBL/GenBank/DDBJ whole genome shotgun (WGS) entry which is preliminary data.</text>
</comment>
<dbReference type="OrthoDB" id="122438at2759"/>
<dbReference type="PANTHER" id="PTHR47272">
    <property type="entry name" value="DDE_TNP_1_7 DOMAIN-CONTAINING PROTEIN"/>
    <property type="match status" value="1"/>
</dbReference>
<evidence type="ECO:0000313" key="3">
    <source>
        <dbReference type="Proteomes" id="UP000054995"/>
    </source>
</evidence>
<name>A0A0V1G582_TRIPS</name>
<reference evidence="2 3" key="1">
    <citation type="submission" date="2015-01" db="EMBL/GenBank/DDBJ databases">
        <title>Evolution of Trichinella species and genotypes.</title>
        <authorList>
            <person name="Korhonen P.K."/>
            <person name="Edoardo P."/>
            <person name="Giuseppe L.R."/>
            <person name="Gasser R.B."/>
        </authorList>
    </citation>
    <scope>NUCLEOTIDE SEQUENCE [LARGE SCALE GENOMIC DNA]</scope>
    <source>
        <strain evidence="2">ISS470</strain>
    </source>
</reference>
<sequence>MFCLRPVAYILYSVATIRSNRLRDCPVVPLNEVKRRGRGAIDFCRTKDNDKLCVVKWFDNREVILASTYKDVDPVQPVRRWDKRQRQFIDVSCPEIVTECNQFIRGVDFTRMYKLDHKYHRRVFVWTMHILVINDSLNIRKIVLTMVLRPKMS</sequence>
<dbReference type="AlphaFoldDB" id="A0A0V1G582"/>
<evidence type="ECO:0000313" key="2">
    <source>
        <dbReference type="EMBL" id="KRY93449.1"/>
    </source>
</evidence>
<keyword evidence="3" id="KW-1185">Reference proteome</keyword>
<dbReference type="Pfam" id="PF13843">
    <property type="entry name" value="DDE_Tnp_1_7"/>
    <property type="match status" value="1"/>
</dbReference>
<feature type="domain" description="PiggyBac transposable element-derived protein" evidence="1">
    <location>
        <begin position="11"/>
        <end position="131"/>
    </location>
</feature>